<proteinExistence type="predicted"/>
<evidence type="ECO:0000256" key="6">
    <source>
        <dbReference type="ARBA" id="ARBA00022692"/>
    </source>
</evidence>
<dbReference type="InterPro" id="IPR036097">
    <property type="entry name" value="HisK_dim/P_sf"/>
</dbReference>
<comment type="subcellular location">
    <subcellularLocation>
        <location evidence="2">Membrane</location>
    </subcellularLocation>
</comment>
<dbReference type="PANTHER" id="PTHR45436">
    <property type="entry name" value="SENSOR HISTIDINE KINASE YKOH"/>
    <property type="match status" value="1"/>
</dbReference>
<sequence length="514" mass="55329">MSAPPPAATPSAPATSAPDRFHWRQPGLRAMTADLRNRLLLMLVVPLCLLALVAVAIDYRSADEAASQHDQRLLRLLPALADSVLAPPLRENEAPPLLLAPPIEDFLRTNPGYSAYSVRDTNGKLLLGEPWLHNFVPTTQVPEFHSVEFGGVTYRVAVQRGRTGAGELVVALADGSDPRQQWAQQLLLRVLLPNLILVAAAALAIHWAVGRAFRPLVELAEAVEHRSPRDLSPIDEATSPAEVRPLVQSLNRLFALVNAQAEGQRRFVADAAHQLRTPLAGLQAQVEAWAMMAKASKPAPRPGATGLESKPALAQQSRPQGAIVLGADQIEKLRNATRRTSQLAHQLLALSRADARSLDAQPPQRVDLKDLCETLLETFLDPATGKGLDLGLEVDPVHVTGHGWLLRELLSNLVDNAIKYTPAGGVVTIRCGLRPGRAGPPRVFLQVEDDGPGVPEAERSRVMQRFYRVPGTVGEGTGLGLAIADEIARVHRASLTLGTGVHGRGLVVTVTFPT</sequence>
<dbReference type="PANTHER" id="PTHR45436:SF5">
    <property type="entry name" value="SENSOR HISTIDINE KINASE TRCS"/>
    <property type="match status" value="1"/>
</dbReference>
<evidence type="ECO:0000259" key="13">
    <source>
        <dbReference type="PROSITE" id="PS50109"/>
    </source>
</evidence>
<dbReference type="GO" id="GO:0016301">
    <property type="term" value="F:kinase activity"/>
    <property type="evidence" value="ECO:0007669"/>
    <property type="project" value="UniProtKB-KW"/>
</dbReference>
<keyword evidence="6 12" id="KW-0812">Transmembrane</keyword>
<evidence type="ECO:0000259" key="14">
    <source>
        <dbReference type="PROSITE" id="PS50885"/>
    </source>
</evidence>
<dbReference type="Pfam" id="PF00512">
    <property type="entry name" value="HisKA"/>
    <property type="match status" value="1"/>
</dbReference>
<feature type="region of interest" description="Disordered" evidence="11">
    <location>
        <begin position="1"/>
        <end position="20"/>
    </location>
</feature>
<gene>
    <name evidence="15" type="ORF">GCM10023090_04720</name>
</gene>
<keyword evidence="4" id="KW-0597">Phosphoprotein</keyword>
<keyword evidence="8 12" id="KW-1133">Transmembrane helix</keyword>
<keyword evidence="9" id="KW-0902">Two-component regulatory system</keyword>
<dbReference type="Pfam" id="PF02518">
    <property type="entry name" value="HATPase_c"/>
    <property type="match status" value="1"/>
</dbReference>
<feature type="domain" description="Histidine kinase" evidence="13">
    <location>
        <begin position="270"/>
        <end position="514"/>
    </location>
</feature>
<dbReference type="Proteomes" id="UP001501788">
    <property type="component" value="Unassembled WGS sequence"/>
</dbReference>
<evidence type="ECO:0000256" key="12">
    <source>
        <dbReference type="SAM" id="Phobius"/>
    </source>
</evidence>
<dbReference type="Pfam" id="PF08521">
    <property type="entry name" value="2CSK_N"/>
    <property type="match status" value="1"/>
</dbReference>
<feature type="domain" description="HAMP" evidence="14">
    <location>
        <begin position="210"/>
        <end position="262"/>
    </location>
</feature>
<dbReference type="InterPro" id="IPR003661">
    <property type="entry name" value="HisK_dim/P_dom"/>
</dbReference>
<dbReference type="InterPro" id="IPR003660">
    <property type="entry name" value="HAMP_dom"/>
</dbReference>
<organism evidence="15 16">
    <name type="scientific">Acidovorax lacteus</name>
    <dbReference type="NCBI Taxonomy" id="1924988"/>
    <lineage>
        <taxon>Bacteria</taxon>
        <taxon>Pseudomonadati</taxon>
        <taxon>Pseudomonadota</taxon>
        <taxon>Betaproteobacteria</taxon>
        <taxon>Burkholderiales</taxon>
        <taxon>Comamonadaceae</taxon>
        <taxon>Acidovorax</taxon>
    </lineage>
</organism>
<dbReference type="InterPro" id="IPR036890">
    <property type="entry name" value="HATPase_C_sf"/>
</dbReference>
<dbReference type="EMBL" id="BAABEX010000004">
    <property type="protein sequence ID" value="GAA4419031.1"/>
    <property type="molecule type" value="Genomic_DNA"/>
</dbReference>
<evidence type="ECO:0000256" key="9">
    <source>
        <dbReference type="ARBA" id="ARBA00023012"/>
    </source>
</evidence>
<reference evidence="16" key="1">
    <citation type="journal article" date="2019" name="Int. J. Syst. Evol. Microbiol.">
        <title>The Global Catalogue of Microorganisms (GCM) 10K type strain sequencing project: providing services to taxonomists for standard genome sequencing and annotation.</title>
        <authorList>
            <consortium name="The Broad Institute Genomics Platform"/>
            <consortium name="The Broad Institute Genome Sequencing Center for Infectious Disease"/>
            <person name="Wu L."/>
            <person name="Ma J."/>
        </authorList>
    </citation>
    <scope>NUCLEOTIDE SEQUENCE [LARGE SCALE GENOMIC DNA]</scope>
    <source>
        <strain evidence="16">JCM 31890</strain>
    </source>
</reference>
<dbReference type="InterPro" id="IPR004358">
    <property type="entry name" value="Sig_transdc_His_kin-like_C"/>
</dbReference>
<dbReference type="SMART" id="SM00387">
    <property type="entry name" value="HATPase_c"/>
    <property type="match status" value="1"/>
</dbReference>
<dbReference type="CDD" id="cd00082">
    <property type="entry name" value="HisKA"/>
    <property type="match status" value="1"/>
</dbReference>
<feature type="compositionally biased region" description="Low complexity" evidence="11">
    <location>
        <begin position="9"/>
        <end position="18"/>
    </location>
</feature>
<dbReference type="PRINTS" id="PR00344">
    <property type="entry name" value="BCTRLSENSOR"/>
</dbReference>
<keyword evidence="10 12" id="KW-0472">Membrane</keyword>
<dbReference type="PROSITE" id="PS50109">
    <property type="entry name" value="HIS_KIN"/>
    <property type="match status" value="1"/>
</dbReference>
<dbReference type="InterPro" id="IPR013727">
    <property type="entry name" value="2CSK_N"/>
</dbReference>
<dbReference type="Gene3D" id="3.30.565.10">
    <property type="entry name" value="Histidine kinase-like ATPase, C-terminal domain"/>
    <property type="match status" value="1"/>
</dbReference>
<dbReference type="InterPro" id="IPR050428">
    <property type="entry name" value="TCS_sensor_his_kinase"/>
</dbReference>
<keyword evidence="16" id="KW-1185">Reference proteome</keyword>
<dbReference type="SMART" id="SM00388">
    <property type="entry name" value="HisKA"/>
    <property type="match status" value="1"/>
</dbReference>
<keyword evidence="7 15" id="KW-0418">Kinase</keyword>
<feature type="transmembrane region" description="Helical" evidence="12">
    <location>
        <begin position="39"/>
        <end position="59"/>
    </location>
</feature>
<comment type="caution">
    <text evidence="15">The sequence shown here is derived from an EMBL/GenBank/DDBJ whole genome shotgun (WGS) entry which is preliminary data.</text>
</comment>
<evidence type="ECO:0000256" key="3">
    <source>
        <dbReference type="ARBA" id="ARBA00012438"/>
    </source>
</evidence>
<evidence type="ECO:0000256" key="8">
    <source>
        <dbReference type="ARBA" id="ARBA00022989"/>
    </source>
</evidence>
<evidence type="ECO:0000256" key="10">
    <source>
        <dbReference type="ARBA" id="ARBA00023136"/>
    </source>
</evidence>
<dbReference type="InterPro" id="IPR005467">
    <property type="entry name" value="His_kinase_dom"/>
</dbReference>
<dbReference type="EC" id="2.7.13.3" evidence="3"/>
<evidence type="ECO:0000256" key="7">
    <source>
        <dbReference type="ARBA" id="ARBA00022777"/>
    </source>
</evidence>
<dbReference type="Gene3D" id="1.10.287.130">
    <property type="match status" value="1"/>
</dbReference>
<evidence type="ECO:0000256" key="5">
    <source>
        <dbReference type="ARBA" id="ARBA00022679"/>
    </source>
</evidence>
<evidence type="ECO:0000313" key="16">
    <source>
        <dbReference type="Proteomes" id="UP001501788"/>
    </source>
</evidence>
<evidence type="ECO:0000313" key="15">
    <source>
        <dbReference type="EMBL" id="GAA4419031.1"/>
    </source>
</evidence>
<evidence type="ECO:0000256" key="1">
    <source>
        <dbReference type="ARBA" id="ARBA00000085"/>
    </source>
</evidence>
<accession>A0ABP8KY58</accession>
<evidence type="ECO:0000256" key="2">
    <source>
        <dbReference type="ARBA" id="ARBA00004370"/>
    </source>
</evidence>
<name>A0ABP8KY58_9BURK</name>
<evidence type="ECO:0000256" key="11">
    <source>
        <dbReference type="SAM" id="MobiDB-lite"/>
    </source>
</evidence>
<dbReference type="SUPFAM" id="SSF47384">
    <property type="entry name" value="Homodimeric domain of signal transducing histidine kinase"/>
    <property type="match status" value="1"/>
</dbReference>
<evidence type="ECO:0000256" key="4">
    <source>
        <dbReference type="ARBA" id="ARBA00022553"/>
    </source>
</evidence>
<feature type="transmembrane region" description="Helical" evidence="12">
    <location>
        <begin position="186"/>
        <end position="209"/>
    </location>
</feature>
<protein>
    <recommendedName>
        <fullName evidence="3">histidine kinase</fullName>
        <ecNumber evidence="3">2.7.13.3</ecNumber>
    </recommendedName>
</protein>
<dbReference type="PROSITE" id="PS50885">
    <property type="entry name" value="HAMP"/>
    <property type="match status" value="1"/>
</dbReference>
<keyword evidence="5" id="KW-0808">Transferase</keyword>
<dbReference type="InterPro" id="IPR003594">
    <property type="entry name" value="HATPase_dom"/>
</dbReference>
<dbReference type="SUPFAM" id="SSF55874">
    <property type="entry name" value="ATPase domain of HSP90 chaperone/DNA topoisomerase II/histidine kinase"/>
    <property type="match status" value="1"/>
</dbReference>
<comment type="catalytic activity">
    <reaction evidence="1">
        <text>ATP + protein L-histidine = ADP + protein N-phospho-L-histidine.</text>
        <dbReference type="EC" id="2.7.13.3"/>
    </reaction>
</comment>